<evidence type="ECO:0000313" key="1">
    <source>
        <dbReference type="EMBL" id="QHT44845.1"/>
    </source>
</evidence>
<dbReference type="EMBL" id="CP039730">
    <property type="protein sequence ID" value="QHT44845.1"/>
    <property type="molecule type" value="Genomic_DNA"/>
</dbReference>
<name>A0A132Z5V2_ENTFC</name>
<geneLocation type="plasmid" evidence="1">
    <name>pZY2</name>
</geneLocation>
<proteinExistence type="predicted"/>
<keyword evidence="1" id="KW-0614">Plasmid</keyword>
<accession>A0A132Z5V2</accession>
<reference evidence="1" key="1">
    <citation type="journal article" date="2020" name="J. Antimicrob. Chemother.">
        <title>Tandem amplification of the vanM gene cluster drives vancomycin resistance in vancomycin-variable enterococci.</title>
        <authorList>
            <person name="Sun L."/>
            <person name="Chen Y."/>
            <person name="Hua X."/>
            <person name="Chen Y."/>
            <person name="Hong J."/>
            <person name="Wu X."/>
            <person name="Jiang Y."/>
            <person name="van Schaik W."/>
            <person name="Qu T."/>
            <person name="Yu Y."/>
        </authorList>
    </citation>
    <scope>NUCLEOTIDE SEQUENCE [LARGE SCALE GENOMIC DNA]</scope>
    <source>
        <strain evidence="1">ZY2</strain>
        <plasmid evidence="1">pZY2</plasmid>
    </source>
</reference>
<gene>
    <name evidence="1" type="ORF">FCF09_14275</name>
</gene>
<sequence>MKEISASEAHISQKNQVGIYKVLHGEGIYKIQLLTGYNNGANGKWLKATSIRELRSEVEKIRLGLTSEEIAKLKGNNSFVIEKEKEKHLLYRELKIEEYYEIDLPEKLRIIDQRSEEKWKTEIYPSLNDYKTSGKPMYNYTGFLTYTQYKYAFRKLKGIKQAEIALYEMKKVDRLKLIQELVQNTWHQAIVELEKENGKILTNKYLIVNEIEELIGLFSCEKGEVFLKSSPTYSILDSPYQFIQARR</sequence>
<protein>
    <submittedName>
        <fullName evidence="1">Uncharacterized protein</fullName>
    </submittedName>
</protein>
<dbReference type="AlphaFoldDB" id="A0A132Z5V2"/>
<organism evidence="1">
    <name type="scientific">Enterococcus faecium</name>
    <name type="common">Streptococcus faecium</name>
    <dbReference type="NCBI Taxonomy" id="1352"/>
    <lineage>
        <taxon>Bacteria</taxon>
        <taxon>Bacillati</taxon>
        <taxon>Bacillota</taxon>
        <taxon>Bacilli</taxon>
        <taxon>Lactobacillales</taxon>
        <taxon>Enterococcaceae</taxon>
        <taxon>Enterococcus</taxon>
    </lineage>
</organism>
<dbReference type="RefSeq" id="WP_016922485.1">
    <property type="nucleotide sequence ID" value="NZ_CP039730.1"/>
</dbReference>